<accession>A0A832VWS2</accession>
<dbReference type="RefSeq" id="WP_042684469.1">
    <property type="nucleotide sequence ID" value="NZ_DUIH01000002.1"/>
</dbReference>
<dbReference type="PROSITE" id="PS00602">
    <property type="entry name" value="ALDOLASE_CLASS_II_1"/>
    <property type="match status" value="1"/>
</dbReference>
<gene>
    <name evidence="5" type="ORF">HA299_00725</name>
</gene>
<dbReference type="Gene3D" id="3.20.20.70">
    <property type="entry name" value="Aldolase class I"/>
    <property type="match status" value="1"/>
</dbReference>
<dbReference type="NCBIfam" id="NF009497">
    <property type="entry name" value="PRK12857.1"/>
    <property type="match status" value="1"/>
</dbReference>
<dbReference type="PIRSF" id="PIRSF001359">
    <property type="entry name" value="F_bP_aldolase_II"/>
    <property type="match status" value="1"/>
</dbReference>
<reference evidence="5" key="1">
    <citation type="journal article" date="2020" name="bioRxiv">
        <title>A rank-normalized archaeal taxonomy based on genome phylogeny resolves widespread incomplete and uneven classifications.</title>
        <authorList>
            <person name="Rinke C."/>
            <person name="Chuvochina M."/>
            <person name="Mussig A.J."/>
            <person name="Chaumeil P.-A."/>
            <person name="Waite D.W."/>
            <person name="Whitman W.B."/>
            <person name="Parks D.H."/>
            <person name="Hugenholtz P."/>
        </authorList>
    </citation>
    <scope>NUCLEOTIDE SEQUENCE</scope>
    <source>
        <strain evidence="5">UBA12518</strain>
    </source>
</reference>
<keyword evidence="3" id="KW-0862">Zinc</keyword>
<dbReference type="InterPro" id="IPR013785">
    <property type="entry name" value="Aldolase_TIM"/>
</dbReference>
<dbReference type="Pfam" id="PF01116">
    <property type="entry name" value="F_bP_aldolase"/>
    <property type="match status" value="1"/>
</dbReference>
<dbReference type="Proteomes" id="UP000600363">
    <property type="component" value="Unassembled WGS sequence"/>
</dbReference>
<keyword evidence="2" id="KW-0479">Metal-binding</keyword>
<dbReference type="InterPro" id="IPR050246">
    <property type="entry name" value="Class_II_FBP_aldolase"/>
</dbReference>
<evidence type="ECO:0000313" key="6">
    <source>
        <dbReference type="Proteomes" id="UP000600363"/>
    </source>
</evidence>
<dbReference type="EMBL" id="DUIH01000002">
    <property type="protein sequence ID" value="HIH69138.1"/>
    <property type="molecule type" value="Genomic_DNA"/>
</dbReference>
<evidence type="ECO:0000313" key="5">
    <source>
        <dbReference type="EMBL" id="HIH69138.1"/>
    </source>
</evidence>
<protein>
    <submittedName>
        <fullName evidence="5">Class II fructose-1,6-bisphosphate aldolase</fullName>
    </submittedName>
</protein>
<evidence type="ECO:0000256" key="3">
    <source>
        <dbReference type="ARBA" id="ARBA00022833"/>
    </source>
</evidence>
<keyword evidence="4" id="KW-0456">Lyase</keyword>
<comment type="cofactor">
    <cofactor evidence="1">
        <name>Zn(2+)</name>
        <dbReference type="ChEBI" id="CHEBI:29105"/>
    </cofactor>
</comment>
<dbReference type="CDD" id="cd00947">
    <property type="entry name" value="TBP_aldolase_IIB"/>
    <property type="match status" value="1"/>
</dbReference>
<dbReference type="GO" id="GO:0030388">
    <property type="term" value="P:fructose 1,6-bisphosphate metabolic process"/>
    <property type="evidence" value="ECO:0007669"/>
    <property type="project" value="InterPro"/>
</dbReference>
<dbReference type="NCBIfam" id="TIGR01859">
    <property type="entry name" value="fruc_bis_ald"/>
    <property type="match status" value="1"/>
</dbReference>
<dbReference type="GO" id="GO:0006096">
    <property type="term" value="P:glycolytic process"/>
    <property type="evidence" value="ECO:0007669"/>
    <property type="project" value="InterPro"/>
</dbReference>
<name>A0A832VWS2_9EURY</name>
<dbReference type="PANTHER" id="PTHR30304">
    <property type="entry name" value="D-TAGATOSE-1,6-BISPHOSPHATE ALDOLASE"/>
    <property type="match status" value="1"/>
</dbReference>
<sequence length="283" mass="31130">MVLVSNKELMDKAYEEGYAVGAFNINNMEILQAIVSAAVEENSPVILAASTGAIKYAGMDYLVSMARVAAQSVDIPISLHLDHGPDFEWAMRCIRGGFTSVMIDGSKYPYDQNVALTRRVVESAHACGVPVEAELGRLVGVEDEISVTEREAFFTDPEEARNFVEETGCDSLAVSIGNAHGIYKGEPKLDFERLEEIHGVVEVPLVLHGASGIPDHDITRATKHGISKINIDTELRLAFRDAVRKVVCETDVYDPRKFVGPARDAMREVVRHKIRIFGSKDRA</sequence>
<dbReference type="GO" id="GO:0004332">
    <property type="term" value="F:fructose-bisphosphate aldolase activity"/>
    <property type="evidence" value="ECO:0007669"/>
    <property type="project" value="InterPro"/>
</dbReference>
<dbReference type="AlphaFoldDB" id="A0A832VWS2"/>
<dbReference type="GO" id="GO:0008270">
    <property type="term" value="F:zinc ion binding"/>
    <property type="evidence" value="ECO:0007669"/>
    <property type="project" value="InterPro"/>
</dbReference>
<dbReference type="NCBIfam" id="TIGR00167">
    <property type="entry name" value="cbbA"/>
    <property type="match status" value="1"/>
</dbReference>
<dbReference type="SUPFAM" id="SSF51569">
    <property type="entry name" value="Aldolase"/>
    <property type="match status" value="1"/>
</dbReference>
<evidence type="ECO:0000256" key="4">
    <source>
        <dbReference type="ARBA" id="ARBA00023239"/>
    </source>
</evidence>
<comment type="caution">
    <text evidence="5">The sequence shown here is derived from an EMBL/GenBank/DDBJ whole genome shotgun (WGS) entry which is preliminary data.</text>
</comment>
<evidence type="ECO:0000256" key="2">
    <source>
        <dbReference type="ARBA" id="ARBA00022723"/>
    </source>
</evidence>
<dbReference type="PANTHER" id="PTHR30304:SF0">
    <property type="entry name" value="D-TAGATOSE-1,6-BISPHOSPHATE ALDOLASE SUBUNIT GATY-RELATED"/>
    <property type="match status" value="1"/>
</dbReference>
<dbReference type="InterPro" id="IPR000771">
    <property type="entry name" value="FBA_II"/>
</dbReference>
<organism evidence="5 6">
    <name type="scientific">Methermicoccus shengliensis</name>
    <dbReference type="NCBI Taxonomy" id="660064"/>
    <lineage>
        <taxon>Archaea</taxon>
        <taxon>Methanobacteriati</taxon>
        <taxon>Methanobacteriota</taxon>
        <taxon>Stenosarchaea group</taxon>
        <taxon>Methanomicrobia</taxon>
        <taxon>Methanosarcinales</taxon>
        <taxon>Methermicoccaceae</taxon>
        <taxon>Methermicoccus</taxon>
    </lineage>
</organism>
<evidence type="ECO:0000256" key="1">
    <source>
        <dbReference type="ARBA" id="ARBA00001947"/>
    </source>
</evidence>
<dbReference type="InterPro" id="IPR011289">
    <property type="entry name" value="Fruc_bis_ald_class-2"/>
</dbReference>
<proteinExistence type="predicted"/>